<keyword evidence="2" id="KW-0472">Membrane</keyword>
<organism evidence="4 5">
    <name type="scientific">Streptomyces triticiradicis</name>
    <dbReference type="NCBI Taxonomy" id="2651189"/>
    <lineage>
        <taxon>Bacteria</taxon>
        <taxon>Bacillati</taxon>
        <taxon>Actinomycetota</taxon>
        <taxon>Actinomycetes</taxon>
        <taxon>Kitasatosporales</taxon>
        <taxon>Streptomycetaceae</taxon>
        <taxon>Streptomyces</taxon>
    </lineage>
</organism>
<comment type="caution">
    <text evidence="4">The sequence shown here is derived from an EMBL/GenBank/DDBJ whole genome shotgun (WGS) entry which is preliminary data.</text>
</comment>
<dbReference type="InterPro" id="IPR018764">
    <property type="entry name" value="RskA_C"/>
</dbReference>
<dbReference type="EMBL" id="WBKG01000058">
    <property type="protein sequence ID" value="KAB1977759.1"/>
    <property type="molecule type" value="Genomic_DNA"/>
</dbReference>
<sequence>MEHIDEETLALMALGEGSSAADRNHLRQCARCNQELAALFRTVSTLKSPPIPDHELVGPPADLWSSIARELRLDPSGSAGVAETRQRAETDDPRRHDRSSEPADAHRSGTPSKAGPRRAARFSLALAACAALLGAAAGSGITWWATHTSTSASSAQGRQLDSLQDNSAGYARLVDSRGQRTLDITVHGLPQTAGYFEVWLMDRTHTKLVSMGVLGADGRASLPVPDNIDLNEYSVVDVSVQPYNGRPNHSGDSLVRGPYAS</sequence>
<feature type="region of interest" description="Disordered" evidence="1">
    <location>
        <begin position="75"/>
        <end position="116"/>
    </location>
</feature>
<evidence type="ECO:0000259" key="3">
    <source>
        <dbReference type="Pfam" id="PF10099"/>
    </source>
</evidence>
<dbReference type="Pfam" id="PF10099">
    <property type="entry name" value="RskA_C"/>
    <property type="match status" value="1"/>
</dbReference>
<evidence type="ECO:0000256" key="1">
    <source>
        <dbReference type="SAM" id="MobiDB-lite"/>
    </source>
</evidence>
<gene>
    <name evidence="4" type="ORF">F8144_41115</name>
</gene>
<keyword evidence="2" id="KW-0812">Transmembrane</keyword>
<evidence type="ECO:0000313" key="4">
    <source>
        <dbReference type="EMBL" id="KAB1977759.1"/>
    </source>
</evidence>
<evidence type="ECO:0000313" key="5">
    <source>
        <dbReference type="Proteomes" id="UP000442990"/>
    </source>
</evidence>
<feature type="region of interest" description="Disordered" evidence="1">
    <location>
        <begin position="242"/>
        <end position="261"/>
    </location>
</feature>
<accession>A0A7J5D569</accession>
<proteinExistence type="predicted"/>
<name>A0A7J5D569_9ACTN</name>
<dbReference type="Proteomes" id="UP000442990">
    <property type="component" value="Unassembled WGS sequence"/>
</dbReference>
<reference evidence="4 5" key="1">
    <citation type="submission" date="2019-09" db="EMBL/GenBank/DDBJ databases">
        <title>Isolation and identification of active actinomycetes.</title>
        <authorList>
            <person name="Yu Z."/>
            <person name="Han C."/>
            <person name="Yu B."/>
        </authorList>
    </citation>
    <scope>NUCLEOTIDE SEQUENCE [LARGE SCALE GENOMIC DNA]</scope>
    <source>
        <strain evidence="4 5">NEAU-H2</strain>
    </source>
</reference>
<protein>
    <submittedName>
        <fullName evidence="4">Anti-sigma factor</fullName>
    </submittedName>
</protein>
<feature type="compositionally biased region" description="Basic and acidic residues" evidence="1">
    <location>
        <begin position="84"/>
        <end position="107"/>
    </location>
</feature>
<feature type="domain" description="Anti-sigma K factor RskA C-terminal" evidence="3">
    <location>
        <begin position="125"/>
        <end position="252"/>
    </location>
</feature>
<dbReference type="RefSeq" id="WP_151474533.1">
    <property type="nucleotide sequence ID" value="NZ_WBKG01000058.1"/>
</dbReference>
<dbReference type="GO" id="GO:0005886">
    <property type="term" value="C:plasma membrane"/>
    <property type="evidence" value="ECO:0007669"/>
    <property type="project" value="InterPro"/>
</dbReference>
<dbReference type="AlphaFoldDB" id="A0A7J5D569"/>
<feature type="transmembrane region" description="Helical" evidence="2">
    <location>
        <begin position="122"/>
        <end position="145"/>
    </location>
</feature>
<evidence type="ECO:0000256" key="2">
    <source>
        <dbReference type="SAM" id="Phobius"/>
    </source>
</evidence>
<keyword evidence="2" id="KW-1133">Transmembrane helix</keyword>
<keyword evidence="5" id="KW-1185">Reference proteome</keyword>